<evidence type="ECO:0000313" key="2">
    <source>
        <dbReference type="EMBL" id="PJK29799.1"/>
    </source>
</evidence>
<sequence length="171" mass="17578">MTSILSDAGMDLIFRHAGTHGAWLDKPVADVSLHALYDLVRQGPTDPAGATARLRFLKSPEAKARLAPALPVAEREPAMSAPVVVVVAHDSAGAEDTVNAAMQSAYVMIAARALGLDCGPISGFDAALVDAAFFPGSGARSCFVCAIGHGDPSALQPPGDRPAFAEACEIL</sequence>
<dbReference type="OrthoDB" id="9784375at2"/>
<comment type="caution">
    <text evidence="2">The sequence shown here is derived from an EMBL/GenBank/DDBJ whole genome shotgun (WGS) entry which is preliminary data.</text>
</comment>
<dbReference type="GO" id="GO:0016491">
    <property type="term" value="F:oxidoreductase activity"/>
    <property type="evidence" value="ECO:0007669"/>
    <property type="project" value="InterPro"/>
</dbReference>
<dbReference type="EMBL" id="PHIG01000031">
    <property type="protein sequence ID" value="PJK29799.1"/>
    <property type="molecule type" value="Genomic_DNA"/>
</dbReference>
<keyword evidence="3" id="KW-1185">Reference proteome</keyword>
<evidence type="ECO:0000259" key="1">
    <source>
        <dbReference type="Pfam" id="PF00881"/>
    </source>
</evidence>
<dbReference type="InterPro" id="IPR029479">
    <property type="entry name" value="Nitroreductase"/>
</dbReference>
<organism evidence="2 3">
    <name type="scientific">Minwuia thermotolerans</name>
    <dbReference type="NCBI Taxonomy" id="2056226"/>
    <lineage>
        <taxon>Bacteria</taxon>
        <taxon>Pseudomonadati</taxon>
        <taxon>Pseudomonadota</taxon>
        <taxon>Alphaproteobacteria</taxon>
        <taxon>Minwuiales</taxon>
        <taxon>Minwuiaceae</taxon>
        <taxon>Minwuia</taxon>
    </lineage>
</organism>
<evidence type="ECO:0000313" key="3">
    <source>
        <dbReference type="Proteomes" id="UP000229498"/>
    </source>
</evidence>
<protein>
    <submittedName>
        <fullName evidence="2">Nitroreductase family protein</fullName>
    </submittedName>
</protein>
<dbReference type="Gene3D" id="3.40.109.10">
    <property type="entry name" value="NADH Oxidase"/>
    <property type="match status" value="1"/>
</dbReference>
<proteinExistence type="predicted"/>
<dbReference type="PANTHER" id="PTHR43543">
    <property type="entry name" value="MALONIC SEMIALDEHYDE REDUCTASE RUTE-RELATED"/>
    <property type="match status" value="1"/>
</dbReference>
<reference evidence="2 3" key="1">
    <citation type="submission" date="2017-11" db="EMBL/GenBank/DDBJ databases">
        <title>Draft genome sequence of Rhizobiales bacterium SY3-13.</title>
        <authorList>
            <person name="Sun C."/>
        </authorList>
    </citation>
    <scope>NUCLEOTIDE SEQUENCE [LARGE SCALE GENOMIC DNA]</scope>
    <source>
        <strain evidence="2 3">SY3-13</strain>
    </source>
</reference>
<feature type="domain" description="Nitroreductase" evidence="1">
    <location>
        <begin position="70"/>
        <end position="133"/>
    </location>
</feature>
<dbReference type="RefSeq" id="WP_109793076.1">
    <property type="nucleotide sequence ID" value="NZ_PHIG01000031.1"/>
</dbReference>
<dbReference type="Proteomes" id="UP000229498">
    <property type="component" value="Unassembled WGS sequence"/>
</dbReference>
<accession>A0A2M9G253</accession>
<name>A0A2M9G253_9PROT</name>
<dbReference type="AlphaFoldDB" id="A0A2M9G253"/>
<dbReference type="Pfam" id="PF00881">
    <property type="entry name" value="Nitroreductase"/>
    <property type="match status" value="1"/>
</dbReference>
<dbReference type="SUPFAM" id="SSF55469">
    <property type="entry name" value="FMN-dependent nitroreductase-like"/>
    <property type="match status" value="1"/>
</dbReference>
<gene>
    <name evidence="2" type="ORF">CVT23_08440</name>
</gene>
<dbReference type="PANTHER" id="PTHR43543:SF1">
    <property type="entry name" value="MALONIC SEMIALDEHYDE REDUCTASE RUTE-RELATED"/>
    <property type="match status" value="1"/>
</dbReference>
<dbReference type="InterPro" id="IPR000415">
    <property type="entry name" value="Nitroreductase-like"/>
</dbReference>
<dbReference type="InterPro" id="IPR050461">
    <property type="entry name" value="Nitroreductase_HadB/RutE"/>
</dbReference>